<keyword evidence="2" id="KW-0418">Kinase</keyword>
<dbReference type="InterPro" id="IPR036390">
    <property type="entry name" value="WH_DNA-bd_sf"/>
</dbReference>
<dbReference type="PANTHER" id="PTHR18964">
    <property type="entry name" value="ROK (REPRESSOR, ORF, KINASE) FAMILY"/>
    <property type="match status" value="1"/>
</dbReference>
<organism evidence="2 3">
    <name type="scientific">Acrocarpospora pleiomorpha</name>
    <dbReference type="NCBI Taxonomy" id="90975"/>
    <lineage>
        <taxon>Bacteria</taxon>
        <taxon>Bacillati</taxon>
        <taxon>Actinomycetota</taxon>
        <taxon>Actinomycetes</taxon>
        <taxon>Streptosporangiales</taxon>
        <taxon>Streptosporangiaceae</taxon>
        <taxon>Acrocarpospora</taxon>
    </lineage>
</organism>
<dbReference type="Proteomes" id="UP000377595">
    <property type="component" value="Unassembled WGS sequence"/>
</dbReference>
<sequence length="391" mass="41277">MQRGHVPKNPLYEDSGRKGQVLRLLQEDPGLTRTEVARRLGLSATTMTRVVGQLLEEGCVTETRKVSRIGTGRPGTELAIEPMAYYVIGVHVGVGTVRLGVVDLVGTIRKSVGFEFDPDLDADAVLNMIAGAVPALLAGADLDRARLLGVGVAVPGPVDGDHRKLLLPINLAWRDVPIADRLESVLRVPVIVEHNVRSMALAEARFGAGQGVNSVAFIYVRMGVGAGLVVQGQAFQGGMHGAIELGHSRVVEGGEKCICGGVGCLETVLSERALRHALAALGRPTDPRNPLESLLEIAAADPAAAAQTELITKHLATGLSFLVNMLNPELILLGGFLGAAPDTFLERLTEATREAVFPVIRDSVHLQRSCLGLDAGVNGGAAIALDQLFYS</sequence>
<dbReference type="Gene3D" id="3.30.420.40">
    <property type="match status" value="2"/>
</dbReference>
<dbReference type="AlphaFoldDB" id="A0A5M3XEN6"/>
<dbReference type="EMBL" id="BLAF01000013">
    <property type="protein sequence ID" value="GES19734.1"/>
    <property type="molecule type" value="Genomic_DNA"/>
</dbReference>
<dbReference type="InterPro" id="IPR036388">
    <property type="entry name" value="WH-like_DNA-bd_sf"/>
</dbReference>
<keyword evidence="2" id="KW-0808">Transferase</keyword>
<protein>
    <submittedName>
        <fullName evidence="2">Sugar kinase</fullName>
    </submittedName>
</protein>
<dbReference type="GO" id="GO:0016301">
    <property type="term" value="F:kinase activity"/>
    <property type="evidence" value="ECO:0007669"/>
    <property type="project" value="UniProtKB-KW"/>
</dbReference>
<name>A0A5M3XEN6_9ACTN</name>
<dbReference type="RefSeq" id="WP_155344798.1">
    <property type="nucleotide sequence ID" value="NZ_BAAAHM010000028.1"/>
</dbReference>
<accession>A0A5M3XEN6</accession>
<evidence type="ECO:0000313" key="3">
    <source>
        <dbReference type="Proteomes" id="UP000377595"/>
    </source>
</evidence>
<keyword evidence="3" id="KW-1185">Reference proteome</keyword>
<comment type="caution">
    <text evidence="2">The sequence shown here is derived from an EMBL/GenBank/DDBJ whole genome shotgun (WGS) entry which is preliminary data.</text>
</comment>
<dbReference type="Pfam" id="PF13412">
    <property type="entry name" value="HTH_24"/>
    <property type="match status" value="1"/>
</dbReference>
<dbReference type="OrthoDB" id="3863906at2"/>
<evidence type="ECO:0000313" key="2">
    <source>
        <dbReference type="EMBL" id="GES19734.1"/>
    </source>
</evidence>
<dbReference type="InterPro" id="IPR043129">
    <property type="entry name" value="ATPase_NBD"/>
</dbReference>
<gene>
    <name evidence="2" type="ORF">Aple_026300</name>
</gene>
<dbReference type="Gene3D" id="1.10.10.10">
    <property type="entry name" value="Winged helix-like DNA-binding domain superfamily/Winged helix DNA-binding domain"/>
    <property type="match status" value="1"/>
</dbReference>
<dbReference type="InterPro" id="IPR000600">
    <property type="entry name" value="ROK"/>
</dbReference>
<comment type="similarity">
    <text evidence="1">Belongs to the ROK (NagC/XylR) family.</text>
</comment>
<dbReference type="PANTHER" id="PTHR18964:SF149">
    <property type="entry name" value="BIFUNCTIONAL UDP-N-ACETYLGLUCOSAMINE 2-EPIMERASE_N-ACETYLMANNOSAMINE KINASE"/>
    <property type="match status" value="1"/>
</dbReference>
<dbReference type="SUPFAM" id="SSF53067">
    <property type="entry name" value="Actin-like ATPase domain"/>
    <property type="match status" value="1"/>
</dbReference>
<dbReference type="SUPFAM" id="SSF46785">
    <property type="entry name" value="Winged helix' DNA-binding domain"/>
    <property type="match status" value="1"/>
</dbReference>
<reference evidence="2 3" key="1">
    <citation type="submission" date="2019-10" db="EMBL/GenBank/DDBJ databases">
        <title>Whole genome shotgun sequence of Acrocarpospora pleiomorpha NBRC 16267.</title>
        <authorList>
            <person name="Ichikawa N."/>
            <person name="Kimura A."/>
            <person name="Kitahashi Y."/>
            <person name="Komaki H."/>
            <person name="Oguchi A."/>
        </authorList>
    </citation>
    <scope>NUCLEOTIDE SEQUENCE [LARGE SCALE GENOMIC DNA]</scope>
    <source>
        <strain evidence="2 3">NBRC 16267</strain>
    </source>
</reference>
<evidence type="ECO:0000256" key="1">
    <source>
        <dbReference type="ARBA" id="ARBA00006479"/>
    </source>
</evidence>
<dbReference type="Pfam" id="PF00480">
    <property type="entry name" value="ROK"/>
    <property type="match status" value="1"/>
</dbReference>
<proteinExistence type="inferred from homology"/>